<dbReference type="OrthoDB" id="9146593at2"/>
<dbReference type="InterPro" id="IPR011447">
    <property type="entry name" value="DUF1552"/>
</dbReference>
<dbReference type="AlphaFoldDB" id="A0A517YFL6"/>
<sequence>MASQFSRRVVLKGLGATVALPWLESICSAAGDRPSENAPPKRFAFLFFGDGIHAAEWWSKGDGANLELGPAFASLEPVKEKVNFLHGLRNPYGGGHAQGAAAILSGVGPKNGREIRAAASLDQVLAKRIGDATALSSLVLACERPISGFHESGNSMMYASHVSWSSPVSPVPTELYPSLAFDSLFESKGNRTHASVLDHVREQLRDVTRKASRSDQAKIEEYASSVREVEGRLSRLQANDKDAANDAFKAKRPPNGLPTQLDVHARLMCDIVALAFQADRTRIATMLLTNNLSGQVYPFLGLRDDHHSFSHNWQGKEFASISRFWVEQYGYLVGKLAATQEGDGTVLDNSCIMLANEQWVAHSAEKVPLLMAGGLGGEFATGRTLEFEKSQNRKFSSLLMTVSDRMGLKLDSFGDSTQQLDI</sequence>
<proteinExistence type="predicted"/>
<gene>
    <name evidence="1" type="ORF">ETAA8_41320</name>
</gene>
<dbReference type="EMBL" id="CP036274">
    <property type="protein sequence ID" value="QDU29025.1"/>
    <property type="molecule type" value="Genomic_DNA"/>
</dbReference>
<keyword evidence="2" id="KW-1185">Reference proteome</keyword>
<reference evidence="1 2" key="1">
    <citation type="submission" date="2019-02" db="EMBL/GenBank/DDBJ databases">
        <title>Deep-cultivation of Planctomycetes and their phenomic and genomic characterization uncovers novel biology.</title>
        <authorList>
            <person name="Wiegand S."/>
            <person name="Jogler M."/>
            <person name="Boedeker C."/>
            <person name="Pinto D."/>
            <person name="Vollmers J."/>
            <person name="Rivas-Marin E."/>
            <person name="Kohn T."/>
            <person name="Peeters S.H."/>
            <person name="Heuer A."/>
            <person name="Rast P."/>
            <person name="Oberbeckmann S."/>
            <person name="Bunk B."/>
            <person name="Jeske O."/>
            <person name="Meyerdierks A."/>
            <person name="Storesund J.E."/>
            <person name="Kallscheuer N."/>
            <person name="Luecker S."/>
            <person name="Lage O.M."/>
            <person name="Pohl T."/>
            <person name="Merkel B.J."/>
            <person name="Hornburger P."/>
            <person name="Mueller R.-W."/>
            <person name="Bruemmer F."/>
            <person name="Labrenz M."/>
            <person name="Spormann A.M."/>
            <person name="Op den Camp H."/>
            <person name="Overmann J."/>
            <person name="Amann R."/>
            <person name="Jetten M.S.M."/>
            <person name="Mascher T."/>
            <person name="Medema M.H."/>
            <person name="Devos D.P."/>
            <person name="Kaster A.-K."/>
            <person name="Ovreas L."/>
            <person name="Rohde M."/>
            <person name="Galperin M.Y."/>
            <person name="Jogler C."/>
        </authorList>
    </citation>
    <scope>NUCLEOTIDE SEQUENCE [LARGE SCALE GENOMIC DNA]</scope>
    <source>
        <strain evidence="1 2">ETA_A8</strain>
    </source>
</reference>
<protein>
    <recommendedName>
        <fullName evidence="3">DUF1552 domain-containing protein</fullName>
    </recommendedName>
</protein>
<dbReference type="Pfam" id="PF07586">
    <property type="entry name" value="HXXSHH"/>
    <property type="match status" value="1"/>
</dbReference>
<evidence type="ECO:0000313" key="1">
    <source>
        <dbReference type="EMBL" id="QDU29025.1"/>
    </source>
</evidence>
<dbReference type="KEGG" id="aagg:ETAA8_41320"/>
<name>A0A517YFL6_9BACT</name>
<evidence type="ECO:0008006" key="3">
    <source>
        <dbReference type="Google" id="ProtNLM"/>
    </source>
</evidence>
<evidence type="ECO:0000313" key="2">
    <source>
        <dbReference type="Proteomes" id="UP000315017"/>
    </source>
</evidence>
<dbReference type="Proteomes" id="UP000315017">
    <property type="component" value="Chromosome"/>
</dbReference>
<dbReference type="RefSeq" id="WP_145092251.1">
    <property type="nucleotide sequence ID" value="NZ_CP036274.1"/>
</dbReference>
<organism evidence="1 2">
    <name type="scientific">Anatilimnocola aggregata</name>
    <dbReference type="NCBI Taxonomy" id="2528021"/>
    <lineage>
        <taxon>Bacteria</taxon>
        <taxon>Pseudomonadati</taxon>
        <taxon>Planctomycetota</taxon>
        <taxon>Planctomycetia</taxon>
        <taxon>Pirellulales</taxon>
        <taxon>Pirellulaceae</taxon>
        <taxon>Anatilimnocola</taxon>
    </lineage>
</organism>
<accession>A0A517YFL6</accession>